<dbReference type="InterPro" id="IPR005175">
    <property type="entry name" value="PPC_dom"/>
</dbReference>
<gene>
    <name evidence="2" type="ORF">JKG68_16625</name>
</gene>
<sequence>MRHILHPGPAAPERVTTALGAPVPLRFALEPGDAVEEAIARGLAASGCAGGFVSLRGGRCEPFRYVMPAASPDADHAAWYSATFEPAGGVEILRADAIVGIRDEKPFIHCHGIWQTADGPRMGHMLGPVSTVAEPIDVHGIGVREATFRGTPDRETNFTLFEPVQAAEYRAGRPGSRALLAKVRPNQDIGVAIEGICSSHGISRAKVHGIGSLNGVRFTDGSRVESHATEVLIRNGIVETAGGRLQTRLVIDVVDMEGAIFSGELVHGDNPVCVTFELLIEVLEGGGV</sequence>
<reference evidence="2" key="1">
    <citation type="submission" date="2021-01" db="EMBL/GenBank/DDBJ databases">
        <title>Microvirga sp.</title>
        <authorList>
            <person name="Kim M.K."/>
        </authorList>
    </citation>
    <scope>NUCLEOTIDE SEQUENCE</scope>
    <source>
        <strain evidence="2">5420S-16</strain>
    </source>
</reference>
<proteinExistence type="predicted"/>
<dbReference type="Gene3D" id="3.30.1330.80">
    <property type="entry name" value="Hypothetical protein, similar to alpha- acetolactate decarboxylase, domain 2"/>
    <property type="match status" value="2"/>
</dbReference>
<feature type="domain" description="PPC" evidence="1">
    <location>
        <begin position="19"/>
        <end position="164"/>
    </location>
</feature>
<keyword evidence="3" id="KW-1185">Reference proteome</keyword>
<dbReference type="RefSeq" id="WP_202061656.1">
    <property type="nucleotide sequence ID" value="NZ_JAEQMY010000024.1"/>
</dbReference>
<evidence type="ECO:0000259" key="1">
    <source>
        <dbReference type="PROSITE" id="PS51742"/>
    </source>
</evidence>
<dbReference type="PROSITE" id="PS51742">
    <property type="entry name" value="PPC"/>
    <property type="match status" value="2"/>
</dbReference>
<evidence type="ECO:0000313" key="2">
    <source>
        <dbReference type="EMBL" id="MBL0405593.1"/>
    </source>
</evidence>
<organism evidence="2 3">
    <name type="scientific">Microvirga aerilata</name>
    <dbReference type="NCBI Taxonomy" id="670292"/>
    <lineage>
        <taxon>Bacteria</taxon>
        <taxon>Pseudomonadati</taxon>
        <taxon>Pseudomonadota</taxon>
        <taxon>Alphaproteobacteria</taxon>
        <taxon>Hyphomicrobiales</taxon>
        <taxon>Methylobacteriaceae</taxon>
        <taxon>Microvirga</taxon>
    </lineage>
</organism>
<dbReference type="Pfam" id="PF03479">
    <property type="entry name" value="PCC"/>
    <property type="match status" value="1"/>
</dbReference>
<evidence type="ECO:0000313" key="3">
    <source>
        <dbReference type="Proteomes" id="UP000605848"/>
    </source>
</evidence>
<dbReference type="AlphaFoldDB" id="A0A936ZJ85"/>
<feature type="domain" description="PPC" evidence="1">
    <location>
        <begin position="172"/>
        <end position="288"/>
    </location>
</feature>
<accession>A0A936ZJ85</accession>
<comment type="caution">
    <text evidence="2">The sequence shown here is derived from an EMBL/GenBank/DDBJ whole genome shotgun (WGS) entry which is preliminary data.</text>
</comment>
<dbReference type="SUPFAM" id="SSF117856">
    <property type="entry name" value="AF0104/ALDC/Ptd012-like"/>
    <property type="match status" value="2"/>
</dbReference>
<dbReference type="Proteomes" id="UP000605848">
    <property type="component" value="Unassembled WGS sequence"/>
</dbReference>
<name>A0A936ZJ85_9HYPH</name>
<dbReference type="EMBL" id="JAEQMY010000024">
    <property type="protein sequence ID" value="MBL0405593.1"/>
    <property type="molecule type" value="Genomic_DNA"/>
</dbReference>
<protein>
    <submittedName>
        <fullName evidence="2">DUF296 domain-containing protein</fullName>
    </submittedName>
</protein>